<organism evidence="2 3">
    <name type="scientific">Seminavis robusta</name>
    <dbReference type="NCBI Taxonomy" id="568900"/>
    <lineage>
        <taxon>Eukaryota</taxon>
        <taxon>Sar</taxon>
        <taxon>Stramenopiles</taxon>
        <taxon>Ochrophyta</taxon>
        <taxon>Bacillariophyta</taxon>
        <taxon>Bacillariophyceae</taxon>
        <taxon>Bacillariophycidae</taxon>
        <taxon>Naviculales</taxon>
        <taxon>Naviculaceae</taxon>
        <taxon>Seminavis</taxon>
    </lineage>
</organism>
<accession>A0A9N8DAI8</accession>
<proteinExistence type="predicted"/>
<dbReference type="AlphaFoldDB" id="A0A9N8DAI8"/>
<protein>
    <submittedName>
        <fullName evidence="2">Uncharacterized protein</fullName>
    </submittedName>
</protein>
<sequence length="545" mass="61735">MALLEHMVEAFVDEETELLTCGGDFYECQDLTETSQDDDDDDDEEEEDLYLSRKQHEEDCDKTLTVNNRRRKRLVFARLEEVQEVDEETTDAPSECTGTSQDEIGSIFLGKPMSKERYSMSKEILKATPGKWQQLHDKAKAKCLIQQRIIAYQNRQAKLSEQLQRERKQQQRDQINNLVSMVQGRAVQPSITLHAPQVETTAVFRQSTIATVTVTETDTQTVAEGTETLEEEDLLEEETQEETEQSDLSFGKASMKDLVHAVLLQDNDDDDENDDSDDFDWDFDDDECDCTDNGSERGDLSMKEDPSEHIHVDETDHDARDDISVVADAIKEAGNDVGREDTPDMVKSKRVQEGTEENENGKQQHQEKPQKPQEKTAKPKPKRVKSKVRKRLMSTLQRVAESCHNRDDTMDDNDVVYVLEERRETVDSSSTRGGSQNSSKTNSNTNTNKSDVIALVDQHNDDDDDADNYDLLAIMVDKVEKQTIIDTTKVGAKKGLLLPLLAPKSRSSLMEDSDSLWDFEWSDSSVLGVMGAGPDDDNLYSRGHF</sequence>
<feature type="compositionally biased region" description="Low complexity" evidence="1">
    <location>
        <begin position="428"/>
        <end position="449"/>
    </location>
</feature>
<feature type="compositionally biased region" description="Basic residues" evidence="1">
    <location>
        <begin position="378"/>
        <end position="390"/>
    </location>
</feature>
<feature type="compositionally biased region" description="Acidic residues" evidence="1">
    <location>
        <begin position="266"/>
        <end position="290"/>
    </location>
</feature>
<evidence type="ECO:0000313" key="2">
    <source>
        <dbReference type="EMBL" id="CAB9498240.1"/>
    </source>
</evidence>
<feature type="compositionally biased region" description="Basic and acidic residues" evidence="1">
    <location>
        <begin position="333"/>
        <end position="377"/>
    </location>
</feature>
<dbReference type="EMBL" id="CAICTM010000033">
    <property type="protein sequence ID" value="CAB9498240.1"/>
    <property type="molecule type" value="Genomic_DNA"/>
</dbReference>
<reference evidence="2" key="1">
    <citation type="submission" date="2020-06" db="EMBL/GenBank/DDBJ databases">
        <authorList>
            <consortium name="Plant Systems Biology data submission"/>
        </authorList>
    </citation>
    <scope>NUCLEOTIDE SEQUENCE</scope>
    <source>
        <strain evidence="2">D6</strain>
    </source>
</reference>
<evidence type="ECO:0000313" key="3">
    <source>
        <dbReference type="Proteomes" id="UP001153069"/>
    </source>
</evidence>
<feature type="region of interest" description="Disordered" evidence="1">
    <location>
        <begin position="333"/>
        <end position="390"/>
    </location>
</feature>
<feature type="compositionally biased region" description="Basic and acidic residues" evidence="1">
    <location>
        <begin position="294"/>
        <end position="320"/>
    </location>
</feature>
<keyword evidence="3" id="KW-1185">Reference proteome</keyword>
<feature type="region of interest" description="Disordered" evidence="1">
    <location>
        <begin position="422"/>
        <end position="449"/>
    </location>
</feature>
<feature type="compositionally biased region" description="Acidic residues" evidence="1">
    <location>
        <begin position="227"/>
        <end position="245"/>
    </location>
</feature>
<feature type="region of interest" description="Disordered" evidence="1">
    <location>
        <begin position="220"/>
        <end position="252"/>
    </location>
</feature>
<comment type="caution">
    <text evidence="2">The sequence shown here is derived from an EMBL/GenBank/DDBJ whole genome shotgun (WGS) entry which is preliminary data.</text>
</comment>
<gene>
    <name evidence="2" type="ORF">SEMRO_33_G021730.1</name>
</gene>
<dbReference type="Proteomes" id="UP001153069">
    <property type="component" value="Unassembled WGS sequence"/>
</dbReference>
<evidence type="ECO:0000256" key="1">
    <source>
        <dbReference type="SAM" id="MobiDB-lite"/>
    </source>
</evidence>
<feature type="region of interest" description="Disordered" evidence="1">
    <location>
        <begin position="265"/>
        <end position="320"/>
    </location>
</feature>
<name>A0A9N8DAI8_9STRA</name>